<accession>A0A848LN04</accession>
<proteinExistence type="predicted"/>
<feature type="non-terminal residue" evidence="1">
    <location>
        <position position="131"/>
    </location>
</feature>
<keyword evidence="2" id="KW-1185">Reference proteome</keyword>
<name>A0A848LN04_9BACT</name>
<comment type="caution">
    <text evidence="1">The sequence shown here is derived from an EMBL/GenBank/DDBJ whole genome shotgun (WGS) entry which is preliminary data.</text>
</comment>
<evidence type="ECO:0000313" key="2">
    <source>
        <dbReference type="Proteomes" id="UP000518300"/>
    </source>
</evidence>
<organism evidence="1 2">
    <name type="scientific">Pyxidicoccus fallax</name>
    <dbReference type="NCBI Taxonomy" id="394095"/>
    <lineage>
        <taxon>Bacteria</taxon>
        <taxon>Pseudomonadati</taxon>
        <taxon>Myxococcota</taxon>
        <taxon>Myxococcia</taxon>
        <taxon>Myxococcales</taxon>
        <taxon>Cystobacterineae</taxon>
        <taxon>Myxococcaceae</taxon>
        <taxon>Pyxidicoccus</taxon>
    </lineage>
</organism>
<protein>
    <submittedName>
        <fullName evidence="1">Helix-turn-helix transcriptional regulator</fullName>
    </submittedName>
</protein>
<sequence length="131" mass="14306">MIRLNSEEQGLLADLEVLLMEAEPSAESLPTVLGALREALKADRALAYGVDVGPERSHASYSHFSGFPLPSATVHAVLDSSISAPDPWGWFDPARPEQAQRNKALHFRSLAETEARHMPLPDLPAVEVGRR</sequence>
<dbReference type="AlphaFoldDB" id="A0A848LN04"/>
<reference evidence="1 2" key="1">
    <citation type="submission" date="2020-04" db="EMBL/GenBank/DDBJ databases">
        <title>Draft genome of Pyxidicoccus fallax type strain.</title>
        <authorList>
            <person name="Whitworth D.E."/>
        </authorList>
    </citation>
    <scope>NUCLEOTIDE SEQUENCE [LARGE SCALE GENOMIC DNA]</scope>
    <source>
        <strain evidence="1 2">DSM 14698</strain>
    </source>
</reference>
<dbReference type="Proteomes" id="UP000518300">
    <property type="component" value="Unassembled WGS sequence"/>
</dbReference>
<dbReference type="EMBL" id="JABBJJ010000169">
    <property type="protein sequence ID" value="NMO19116.1"/>
    <property type="molecule type" value="Genomic_DNA"/>
</dbReference>
<gene>
    <name evidence="1" type="ORF">HG543_30245</name>
</gene>
<evidence type="ECO:0000313" key="1">
    <source>
        <dbReference type="EMBL" id="NMO19116.1"/>
    </source>
</evidence>